<reference evidence="3" key="1">
    <citation type="submission" date="2016-10" db="EMBL/GenBank/DDBJ databases">
        <authorList>
            <person name="Varghese N."/>
            <person name="Submissions S."/>
        </authorList>
    </citation>
    <scope>NUCLEOTIDE SEQUENCE [LARGE SCALE GENOMIC DNA]</scope>
    <source>
        <strain evidence="3">KHC7</strain>
    </source>
</reference>
<dbReference type="InterPro" id="IPR039476">
    <property type="entry name" value="P2CMN_synthase_LarB"/>
</dbReference>
<dbReference type="Gene3D" id="3.40.50.1970">
    <property type="match status" value="1"/>
</dbReference>
<dbReference type="Pfam" id="PF00731">
    <property type="entry name" value="AIRC"/>
    <property type="match status" value="1"/>
</dbReference>
<keyword evidence="3" id="KW-1185">Reference proteome</keyword>
<dbReference type="PANTHER" id="PTHR43064">
    <property type="entry name" value="PHOSPHORIBOSYLAMINOIMIDAZOLE CARBOXYLASE-RELATED"/>
    <property type="match status" value="1"/>
</dbReference>
<dbReference type="OrthoDB" id="9782511at2"/>
<feature type="domain" description="PurE" evidence="1">
    <location>
        <begin position="91"/>
        <end position="223"/>
    </location>
</feature>
<dbReference type="GO" id="GO:0006189">
    <property type="term" value="P:'de novo' IMP biosynthetic process"/>
    <property type="evidence" value="ECO:0007669"/>
    <property type="project" value="InterPro"/>
</dbReference>
<evidence type="ECO:0000259" key="1">
    <source>
        <dbReference type="SMART" id="SM01001"/>
    </source>
</evidence>
<dbReference type="EMBL" id="FNBX01000012">
    <property type="protein sequence ID" value="SDF76054.1"/>
    <property type="molecule type" value="Genomic_DNA"/>
</dbReference>
<dbReference type="PANTHER" id="PTHR43064:SF1">
    <property type="entry name" value="SLL1489 PROTEIN"/>
    <property type="match status" value="1"/>
</dbReference>
<evidence type="ECO:0000313" key="2">
    <source>
        <dbReference type="EMBL" id="SDF76054.1"/>
    </source>
</evidence>
<proteinExistence type="predicted"/>
<dbReference type="NCBIfam" id="NF033503">
    <property type="entry name" value="LarB"/>
    <property type="match status" value="1"/>
</dbReference>
<dbReference type="GO" id="GO:0016787">
    <property type="term" value="F:hydrolase activity"/>
    <property type="evidence" value="ECO:0007669"/>
    <property type="project" value="InterPro"/>
</dbReference>
<name>A0A1G7NPS7_9BACT</name>
<dbReference type="AlphaFoldDB" id="A0A1G7NPS7"/>
<accession>A0A1G7NPS7</accession>
<dbReference type="InterPro" id="IPR000031">
    <property type="entry name" value="PurE_dom"/>
</dbReference>
<gene>
    <name evidence="2" type="ORF">SAMN05192586_11246</name>
</gene>
<dbReference type="RefSeq" id="WP_092154238.1">
    <property type="nucleotide sequence ID" value="NZ_FNBX01000012.1"/>
</dbReference>
<dbReference type="SUPFAM" id="SSF52255">
    <property type="entry name" value="N5-CAIR mutase (phosphoribosylaminoimidazole carboxylase, PurE)"/>
    <property type="match status" value="1"/>
</dbReference>
<dbReference type="Proteomes" id="UP000199355">
    <property type="component" value="Unassembled WGS sequence"/>
</dbReference>
<evidence type="ECO:0000313" key="3">
    <source>
        <dbReference type="Proteomes" id="UP000199355"/>
    </source>
</evidence>
<dbReference type="STRING" id="571438.SAMN05192586_11246"/>
<sequence length="232" mass="24248">MTNQTTNYGVLFDHGRHARIGLPEAVFCQGKPREAVLGLLRDRAADAAPVLFTRLAPEVFAAAPEDLRARYNYHPLSRTAFTRPLPPKPHGRVALVSAGTADGSVLWEAARTLEYLGITRLVIEDNGVAGLWRITASLPDLAAADAIIVTAGLDAALASVVGGLTPRPVFAVPTSVGYGMARHGQTALAAMLVSCAPGVGVMNIDNGYGAACAAARIINLLNDKESSCPGKP</sequence>
<protein>
    <recommendedName>
        <fullName evidence="1">PurE domain-containing protein</fullName>
    </recommendedName>
</protein>
<organism evidence="2 3">
    <name type="scientific">Desulfovibrio legallii</name>
    <dbReference type="NCBI Taxonomy" id="571438"/>
    <lineage>
        <taxon>Bacteria</taxon>
        <taxon>Pseudomonadati</taxon>
        <taxon>Thermodesulfobacteriota</taxon>
        <taxon>Desulfovibrionia</taxon>
        <taxon>Desulfovibrionales</taxon>
        <taxon>Desulfovibrionaceae</taxon>
        <taxon>Desulfovibrio</taxon>
    </lineage>
</organism>
<dbReference type="SMART" id="SM01001">
    <property type="entry name" value="AIRC"/>
    <property type="match status" value="1"/>
</dbReference>